<feature type="signal peptide" evidence="2">
    <location>
        <begin position="1"/>
        <end position="21"/>
    </location>
</feature>
<dbReference type="eggNOG" id="ENOG502RJEW">
    <property type="taxonomic scope" value="Eukaryota"/>
</dbReference>
<accession>G2Q0I4</accession>
<dbReference type="AlphaFoldDB" id="G2Q0I4"/>
<evidence type="ECO:0000313" key="3">
    <source>
        <dbReference type="EMBL" id="AEO54045.1"/>
    </source>
</evidence>
<feature type="region of interest" description="Disordered" evidence="1">
    <location>
        <begin position="113"/>
        <end position="151"/>
    </location>
</feature>
<feature type="region of interest" description="Disordered" evidence="1">
    <location>
        <begin position="170"/>
        <end position="194"/>
    </location>
</feature>
<evidence type="ECO:0000256" key="2">
    <source>
        <dbReference type="SAM" id="SignalP"/>
    </source>
</evidence>
<feature type="compositionally biased region" description="Basic and acidic residues" evidence="1">
    <location>
        <begin position="113"/>
        <end position="125"/>
    </location>
</feature>
<keyword evidence="4" id="KW-1185">Reference proteome</keyword>
<feature type="compositionally biased region" description="Basic and acidic residues" evidence="1">
    <location>
        <begin position="46"/>
        <end position="61"/>
    </location>
</feature>
<proteinExistence type="predicted"/>
<feature type="region of interest" description="Disordered" evidence="1">
    <location>
        <begin position="239"/>
        <end position="262"/>
    </location>
</feature>
<name>G2Q0I4_THET4</name>
<reference evidence="3 4" key="1">
    <citation type="journal article" date="2011" name="Nat. Biotechnol.">
        <title>Comparative genomic analysis of the thermophilic biomass-degrading fungi Myceliophthora thermophila and Thielavia terrestris.</title>
        <authorList>
            <person name="Berka R.M."/>
            <person name="Grigoriev I.V."/>
            <person name="Otillar R."/>
            <person name="Salamov A."/>
            <person name="Grimwood J."/>
            <person name="Reid I."/>
            <person name="Ishmael N."/>
            <person name="John T."/>
            <person name="Darmond C."/>
            <person name="Moisan M.-C."/>
            <person name="Henrissat B."/>
            <person name="Coutinho P.M."/>
            <person name="Lombard V."/>
            <person name="Natvig D.O."/>
            <person name="Lindquist E."/>
            <person name="Schmutz J."/>
            <person name="Lucas S."/>
            <person name="Harris P."/>
            <person name="Powlowski J."/>
            <person name="Bellemare A."/>
            <person name="Taylor D."/>
            <person name="Butler G."/>
            <person name="de Vries R.P."/>
            <person name="Allijn I.E."/>
            <person name="van den Brink J."/>
            <person name="Ushinsky S."/>
            <person name="Storms R."/>
            <person name="Powell A.J."/>
            <person name="Paulsen I.T."/>
            <person name="Elbourne L.D.H."/>
            <person name="Baker S.E."/>
            <person name="Magnuson J."/>
            <person name="LaBoissiere S."/>
            <person name="Clutterbuck A.J."/>
            <person name="Martinez D."/>
            <person name="Wogulis M."/>
            <person name="de Leon A.L."/>
            <person name="Rey M.W."/>
            <person name="Tsang A."/>
        </authorList>
    </citation>
    <scope>NUCLEOTIDE SEQUENCE [LARGE SCALE GENOMIC DNA]</scope>
    <source>
        <strain evidence="4">ATCC 42464 / BCRC 31852 / DSM 1799</strain>
    </source>
</reference>
<gene>
    <name evidence="3" type="ORF">MYCTH_2296120</name>
</gene>
<dbReference type="GeneID" id="11509034"/>
<feature type="chain" id="PRO_5003435947" evidence="2">
    <location>
        <begin position="22"/>
        <end position="262"/>
    </location>
</feature>
<dbReference type="VEuPathDB" id="FungiDB:MYCTH_2296120"/>
<evidence type="ECO:0000313" key="4">
    <source>
        <dbReference type="Proteomes" id="UP000007322"/>
    </source>
</evidence>
<dbReference type="RefSeq" id="XP_003659290.1">
    <property type="nucleotide sequence ID" value="XM_003659242.1"/>
</dbReference>
<dbReference type="InParanoid" id="G2Q0I4"/>
<evidence type="ECO:0000256" key="1">
    <source>
        <dbReference type="SAM" id="MobiDB-lite"/>
    </source>
</evidence>
<dbReference type="HOGENOM" id="CLU_1062382_0_0_1"/>
<sequence>MGCFLRMLSMLIFFAAATALAAPAMDSHQPANRHAIRSLSGAEAARTADNKTRAAGESGKMADRDIIPGVLTALDDTAHRASIARRPSPPGDAADNDVVDDFERLLQVIAGHVDRMRQQSSRADDDNNDTDDTTANGGGGGGPGRVEAAPSPALAPAPVVINYDAMFPDRAPPAQGWSSQHKGDNADDGGGGDGSGNTNFNITCKGISVCNPVTVVNGGVRGGGSRRIRLDRFGSRARAAWRRKKAEKQQRLKTQRKQEGAT</sequence>
<dbReference type="EMBL" id="CP003002">
    <property type="protein sequence ID" value="AEO54045.1"/>
    <property type="molecule type" value="Genomic_DNA"/>
</dbReference>
<dbReference type="Proteomes" id="UP000007322">
    <property type="component" value="Chromosome 1"/>
</dbReference>
<organism evidence="3 4">
    <name type="scientific">Thermothelomyces thermophilus (strain ATCC 42464 / BCRC 31852 / DSM 1799)</name>
    <name type="common">Sporotrichum thermophile</name>
    <dbReference type="NCBI Taxonomy" id="573729"/>
    <lineage>
        <taxon>Eukaryota</taxon>
        <taxon>Fungi</taxon>
        <taxon>Dikarya</taxon>
        <taxon>Ascomycota</taxon>
        <taxon>Pezizomycotina</taxon>
        <taxon>Sordariomycetes</taxon>
        <taxon>Sordariomycetidae</taxon>
        <taxon>Sordariales</taxon>
        <taxon>Chaetomiaceae</taxon>
        <taxon>Thermothelomyces</taxon>
    </lineage>
</organism>
<feature type="compositionally biased region" description="Basic residues" evidence="1">
    <location>
        <begin position="239"/>
        <end position="255"/>
    </location>
</feature>
<dbReference type="KEGG" id="mtm:MYCTH_2296120"/>
<protein>
    <submittedName>
        <fullName evidence="3">Uncharacterized protein</fullName>
    </submittedName>
</protein>
<keyword evidence="2" id="KW-0732">Signal</keyword>
<feature type="region of interest" description="Disordered" evidence="1">
    <location>
        <begin position="32"/>
        <end position="61"/>
    </location>
</feature>